<dbReference type="Proteomes" id="UP000023430">
    <property type="component" value="Unassembled WGS sequence"/>
</dbReference>
<dbReference type="STRING" id="1449351.RISW2_11740"/>
<dbReference type="PATRIC" id="fig|1449351.3.peg.3411"/>
<keyword evidence="2" id="KW-1185">Reference proteome</keyword>
<proteinExistence type="predicted"/>
<dbReference type="eggNOG" id="COG4950">
    <property type="taxonomic scope" value="Bacteria"/>
</dbReference>
<dbReference type="AlphaFoldDB" id="X7F4R0"/>
<dbReference type="InterPro" id="IPR029032">
    <property type="entry name" value="AhpD-like"/>
</dbReference>
<evidence type="ECO:0000313" key="2">
    <source>
        <dbReference type="Proteomes" id="UP000023430"/>
    </source>
</evidence>
<evidence type="ECO:0000313" key="1">
    <source>
        <dbReference type="EMBL" id="ETX27733.1"/>
    </source>
</evidence>
<organism evidence="1 2">
    <name type="scientific">Roseivivax isoporae LMG 25204</name>
    <dbReference type="NCBI Taxonomy" id="1449351"/>
    <lineage>
        <taxon>Bacteria</taxon>
        <taxon>Pseudomonadati</taxon>
        <taxon>Pseudomonadota</taxon>
        <taxon>Alphaproteobacteria</taxon>
        <taxon>Rhodobacterales</taxon>
        <taxon>Roseobacteraceae</taxon>
        <taxon>Roseivivax</taxon>
    </lineage>
</organism>
<name>X7F4R0_9RHOB</name>
<dbReference type="Gene3D" id="1.20.1290.10">
    <property type="entry name" value="AhpD-like"/>
    <property type="match status" value="1"/>
</dbReference>
<dbReference type="OrthoDB" id="5077630at2"/>
<protein>
    <recommendedName>
        <fullName evidence="3">CMD domain protein</fullName>
    </recommendedName>
</protein>
<comment type="caution">
    <text evidence="1">The sequence shown here is derived from an EMBL/GenBank/DDBJ whole genome shotgun (WGS) entry which is preliminary data.</text>
</comment>
<dbReference type="SUPFAM" id="SSF69118">
    <property type="entry name" value="AhpD-like"/>
    <property type="match status" value="1"/>
</dbReference>
<dbReference type="RefSeq" id="WP_043773351.1">
    <property type="nucleotide sequence ID" value="NZ_JAME01000028.1"/>
</dbReference>
<sequence>MSTATKISGVGSGAALEARAKVMEMTQAAEDSVLRPNETGAFPHDLRAAIAARVARLNGDETLADHYAAHAGAMAPLADPSADGSAQGLAEVLHFVDKVAAQTASVSAGDVDDLRAAGVSDPDIVRLSELNAFLAYQVRLIAGLRLLAGDSA</sequence>
<reference evidence="1 2" key="1">
    <citation type="submission" date="2014-01" db="EMBL/GenBank/DDBJ databases">
        <title>Roseivivax isoporae LMG 25204 Genome Sequencing.</title>
        <authorList>
            <person name="Lai Q."/>
            <person name="Li G."/>
            <person name="Shao Z."/>
        </authorList>
    </citation>
    <scope>NUCLEOTIDE SEQUENCE [LARGE SCALE GENOMIC DNA]</scope>
    <source>
        <strain evidence="1 2">LMG 25204</strain>
    </source>
</reference>
<accession>X7F4R0</accession>
<gene>
    <name evidence="1" type="ORF">RISW2_11740</name>
</gene>
<evidence type="ECO:0008006" key="3">
    <source>
        <dbReference type="Google" id="ProtNLM"/>
    </source>
</evidence>
<dbReference type="EMBL" id="JAME01000028">
    <property type="protein sequence ID" value="ETX27733.1"/>
    <property type="molecule type" value="Genomic_DNA"/>
</dbReference>